<reference evidence="4" key="1">
    <citation type="submission" date="2015-10" db="EMBL/GenBank/DDBJ databases">
        <authorList>
            <person name="Devillers H."/>
        </authorList>
    </citation>
    <scope>NUCLEOTIDE SEQUENCE [LARGE SCALE GENOMIC DNA]</scope>
</reference>
<dbReference type="EMBL" id="LN890539">
    <property type="protein sequence ID" value="CUS23063.1"/>
    <property type="molecule type" value="Genomic_DNA"/>
</dbReference>
<dbReference type="Gene3D" id="1.25.40.10">
    <property type="entry name" value="Tetratricopeptide repeat domain"/>
    <property type="match status" value="2"/>
</dbReference>
<dbReference type="InterPro" id="IPR050767">
    <property type="entry name" value="Sel1_AlgK"/>
</dbReference>
<dbReference type="Proteomes" id="UP000236544">
    <property type="component" value="Unassembled WGS sequence"/>
</dbReference>
<dbReference type="PANTHER" id="PTHR11102">
    <property type="entry name" value="SEL-1-LIKE PROTEIN"/>
    <property type="match status" value="1"/>
</dbReference>
<dbReference type="SMART" id="SM00671">
    <property type="entry name" value="SEL1"/>
    <property type="match status" value="5"/>
</dbReference>
<evidence type="ECO:0000256" key="2">
    <source>
        <dbReference type="SAM" id="SignalP"/>
    </source>
</evidence>
<dbReference type="OrthoDB" id="27934at2759"/>
<feature type="signal peptide" evidence="2">
    <location>
        <begin position="1"/>
        <end position="18"/>
    </location>
</feature>
<evidence type="ECO:0000256" key="1">
    <source>
        <dbReference type="ARBA" id="ARBA00038101"/>
    </source>
</evidence>
<evidence type="ECO:0000313" key="3">
    <source>
        <dbReference type="EMBL" id="CUS23063.1"/>
    </source>
</evidence>
<keyword evidence="2" id="KW-0732">Signal</keyword>
<keyword evidence="4" id="KW-1185">Reference proteome</keyword>
<comment type="similarity">
    <text evidence="1">Belongs to the sel-1 family.</text>
</comment>
<sequence>MRLQHIWTSAFLCRLVLSTQDPWHEADALLQTLPRKADPMVSSAQDSDPYLIQAGKGIKITLPIDYYETEQESNYRSFFENEASAVQLEAYEKLVRSSDEFNNTEATYTLAQIHLVQNFGFPHNKTLAFKYMQRFNELTNFRNGSAVFELGVMHITGLFGAIPVDISKGIAFYEQAAKLGDYRARMALAYRHLNGINTPKDLNLSQFLYSLLARELRGHFNDTEWNIFPPYVESYSVRIPDFSGGLLGSGLSTTLSSAKRTRSSRPDITSSILTNLQSGKIVLRFVGGQGDFLEDDDDDENKIVDYYYTALDNYQGTYTQKRNLEKAFNLLVATVHEFQPFLKYMDPLPKYYYARCLELLGHMYLTGEGAKHANIDSAEICLKDAIGIRDALPQAYLDLGIINHYFRNNITEAVKYYTHLRGSTGSTGAELFQLDRIYRSGLLPTDGEFASLWIEQEDSPHSVSLGTLPERFIEDAAFYYGCNRAFYENAVNYESEVFFKGPGGGSLVALKGYRRFVHSRENLVAPHLRDAFVELLLGNTEVALWLYAQAAEQGFETAQTNTAFLLYQPSFLLEEPPQVPRERKLLATTYYKRAYGQDNLDALVVAGNIYYDMGLYVEAAELYSASSSAQGSWNLGYMYEHGLGVKQSYRLASRYYKSSLSKSRKVYLGVKLTLLKLQLKKWFDWLSDKALVRWLLGASTEEEYGSFTLSQPGSRIFRWMKKKQERPAHTPDQPKPWSFVSRFFSF</sequence>
<accession>A0A0P1KTC5</accession>
<feature type="chain" id="PRO_5006066499" evidence="2">
    <location>
        <begin position="19"/>
        <end position="746"/>
    </location>
</feature>
<dbReference type="PANTHER" id="PTHR11102:SF160">
    <property type="entry name" value="ERAD-ASSOCIATED E3 UBIQUITIN-PROTEIN LIGASE COMPONENT HRD3"/>
    <property type="match status" value="1"/>
</dbReference>
<dbReference type="InterPro" id="IPR006597">
    <property type="entry name" value="Sel1-like"/>
</dbReference>
<name>A0A0P1KTC5_9SACH</name>
<organism evidence="3 4">
    <name type="scientific">Lachancea quebecensis</name>
    <dbReference type="NCBI Taxonomy" id="1654605"/>
    <lineage>
        <taxon>Eukaryota</taxon>
        <taxon>Fungi</taxon>
        <taxon>Dikarya</taxon>
        <taxon>Ascomycota</taxon>
        <taxon>Saccharomycotina</taxon>
        <taxon>Saccharomycetes</taxon>
        <taxon>Saccharomycetales</taxon>
        <taxon>Saccharomycetaceae</taxon>
        <taxon>Lachancea</taxon>
    </lineage>
</organism>
<dbReference type="AlphaFoldDB" id="A0A0P1KTC5"/>
<protein>
    <submittedName>
        <fullName evidence="3">LAQU0S08e01310g1_1</fullName>
    </submittedName>
</protein>
<dbReference type="Pfam" id="PF08238">
    <property type="entry name" value="Sel1"/>
    <property type="match status" value="6"/>
</dbReference>
<dbReference type="SUPFAM" id="SSF81901">
    <property type="entry name" value="HCP-like"/>
    <property type="match status" value="2"/>
</dbReference>
<evidence type="ECO:0000313" key="4">
    <source>
        <dbReference type="Proteomes" id="UP000236544"/>
    </source>
</evidence>
<proteinExistence type="inferred from homology"/>
<gene>
    <name evidence="3" type="ORF">LAQU0_S08e01310g</name>
</gene>
<dbReference type="InterPro" id="IPR011990">
    <property type="entry name" value="TPR-like_helical_dom_sf"/>
</dbReference>